<evidence type="ECO:0000313" key="3">
    <source>
        <dbReference type="Proteomes" id="UP001372338"/>
    </source>
</evidence>
<organism evidence="2 3">
    <name type="scientific">Crotalaria pallida</name>
    <name type="common">Smooth rattlebox</name>
    <name type="synonym">Crotalaria striata</name>
    <dbReference type="NCBI Taxonomy" id="3830"/>
    <lineage>
        <taxon>Eukaryota</taxon>
        <taxon>Viridiplantae</taxon>
        <taxon>Streptophyta</taxon>
        <taxon>Embryophyta</taxon>
        <taxon>Tracheophyta</taxon>
        <taxon>Spermatophyta</taxon>
        <taxon>Magnoliopsida</taxon>
        <taxon>eudicotyledons</taxon>
        <taxon>Gunneridae</taxon>
        <taxon>Pentapetalae</taxon>
        <taxon>rosids</taxon>
        <taxon>fabids</taxon>
        <taxon>Fabales</taxon>
        <taxon>Fabaceae</taxon>
        <taxon>Papilionoideae</taxon>
        <taxon>50 kb inversion clade</taxon>
        <taxon>genistoids sensu lato</taxon>
        <taxon>core genistoids</taxon>
        <taxon>Crotalarieae</taxon>
        <taxon>Crotalaria</taxon>
    </lineage>
</organism>
<gene>
    <name evidence="2" type="ORF">RIF29_21945</name>
</gene>
<dbReference type="EMBL" id="JAYWIO010000004">
    <property type="protein sequence ID" value="KAK7269227.1"/>
    <property type="molecule type" value="Genomic_DNA"/>
</dbReference>
<accession>A0AAN9I7M4</accession>
<reference evidence="2 3" key="1">
    <citation type="submission" date="2024-01" db="EMBL/GenBank/DDBJ databases">
        <title>The genomes of 5 underutilized Papilionoideae crops provide insights into root nodulation and disease resistanc.</title>
        <authorList>
            <person name="Yuan L."/>
        </authorList>
    </citation>
    <scope>NUCLEOTIDE SEQUENCE [LARGE SCALE GENOMIC DNA]</scope>
    <source>
        <strain evidence="2">ZHUSHIDOU_FW_LH</strain>
        <tissue evidence="2">Leaf</tissue>
    </source>
</reference>
<feature type="compositionally biased region" description="Polar residues" evidence="1">
    <location>
        <begin position="253"/>
        <end position="266"/>
    </location>
</feature>
<proteinExistence type="predicted"/>
<evidence type="ECO:0000256" key="1">
    <source>
        <dbReference type="SAM" id="MobiDB-lite"/>
    </source>
</evidence>
<protein>
    <submittedName>
        <fullName evidence="2">Uncharacterized protein</fullName>
    </submittedName>
</protein>
<keyword evidence="3" id="KW-1185">Reference proteome</keyword>
<evidence type="ECO:0000313" key="2">
    <source>
        <dbReference type="EMBL" id="KAK7269227.1"/>
    </source>
</evidence>
<dbReference type="AlphaFoldDB" id="A0AAN9I7M4"/>
<feature type="region of interest" description="Disordered" evidence="1">
    <location>
        <begin position="1"/>
        <end position="25"/>
    </location>
</feature>
<feature type="region of interest" description="Disordered" evidence="1">
    <location>
        <begin position="253"/>
        <end position="314"/>
    </location>
</feature>
<feature type="compositionally biased region" description="Polar residues" evidence="1">
    <location>
        <begin position="285"/>
        <end position="300"/>
    </location>
</feature>
<comment type="caution">
    <text evidence="2">The sequence shown here is derived from an EMBL/GenBank/DDBJ whole genome shotgun (WGS) entry which is preliminary data.</text>
</comment>
<dbReference type="Proteomes" id="UP001372338">
    <property type="component" value="Unassembled WGS sequence"/>
</dbReference>
<name>A0AAN9I7M4_CROPI</name>
<sequence length="314" mass="35021">MDGEEDEKRKRSRKPDERLDTLDKGKQAHIHEYNIHEPLSQITLSDNGTCIKELSSIGQLVMPVSRAVHDEKPIQNVDESNLGDILSDMTLSDNAVLTEKGLKKLTPGRTTLRRAENSFVTHTPLSNITNIIACSRERMKHLFCNDDDDNLRRSSISMFAMQGNEENMIFSCDGMRVRLEGSSISCDGETTTFHDVDRMTNIFQQPQGLGTQLCGQKRATRNKQCGRDSYNHGPPKHEACSSSLICNVDVTPDETTQRQSEAQTRTSAEDRNSNRGKAIMLSGENEAQTRTSAGYRNSNRGKAIMLSGENGNLK</sequence>